<dbReference type="AlphaFoldDB" id="A0A5N5QFM0"/>
<organism evidence="1 2">
    <name type="scientific">Ceratobasidium theobromae</name>
    <dbReference type="NCBI Taxonomy" id="1582974"/>
    <lineage>
        <taxon>Eukaryota</taxon>
        <taxon>Fungi</taxon>
        <taxon>Dikarya</taxon>
        <taxon>Basidiomycota</taxon>
        <taxon>Agaricomycotina</taxon>
        <taxon>Agaricomycetes</taxon>
        <taxon>Cantharellales</taxon>
        <taxon>Ceratobasidiaceae</taxon>
        <taxon>Ceratobasidium</taxon>
    </lineage>
</organism>
<accession>A0A5N5QFM0</accession>
<dbReference type="Proteomes" id="UP000383932">
    <property type="component" value="Unassembled WGS sequence"/>
</dbReference>
<protein>
    <submittedName>
        <fullName evidence="1">Uncharacterized protein</fullName>
    </submittedName>
</protein>
<proteinExistence type="predicted"/>
<evidence type="ECO:0000313" key="1">
    <source>
        <dbReference type="EMBL" id="KAB5590535.1"/>
    </source>
</evidence>
<name>A0A5N5QFM0_9AGAM</name>
<sequence>MRVDISVFGGYLIEINRMREWANAQTDPKFVKIRSENLFISVIIEKYIEYKRWTKHIGVELVPTRELFTPCEQDAKDPRELRGSEWYIVLYRRSRKYHMRFEKFSDWDRFKEHEGDIRIKTILDGIGLKEYGLKDWSVYAWVTYLGLIHNFSPETHLSAQARMGAAKEEADRVKAEQIQAMQASAAARALSRAS</sequence>
<gene>
    <name evidence="1" type="ORF">CTheo_6034</name>
</gene>
<reference evidence="1 2" key="1">
    <citation type="journal article" date="2019" name="Fungal Biol. Biotechnol.">
        <title>Draft genome sequence of fastidious pathogen Ceratobasidium theobromae, which causes vascular-streak dieback in Theobroma cacao.</title>
        <authorList>
            <person name="Ali S.S."/>
            <person name="Asman A."/>
            <person name="Shao J."/>
            <person name="Firmansyah A.P."/>
            <person name="Susilo A.W."/>
            <person name="Rosmana A."/>
            <person name="McMahon P."/>
            <person name="Junaid M."/>
            <person name="Guest D."/>
            <person name="Kheng T.Y."/>
            <person name="Meinhardt L.W."/>
            <person name="Bailey B.A."/>
        </authorList>
    </citation>
    <scope>NUCLEOTIDE SEQUENCE [LARGE SCALE GENOMIC DNA]</scope>
    <source>
        <strain evidence="1 2">CT2</strain>
    </source>
</reference>
<keyword evidence="2" id="KW-1185">Reference proteome</keyword>
<dbReference type="EMBL" id="SSOP01000163">
    <property type="protein sequence ID" value="KAB5590535.1"/>
    <property type="molecule type" value="Genomic_DNA"/>
</dbReference>
<comment type="caution">
    <text evidence="1">The sequence shown here is derived from an EMBL/GenBank/DDBJ whole genome shotgun (WGS) entry which is preliminary data.</text>
</comment>
<evidence type="ECO:0000313" key="2">
    <source>
        <dbReference type="Proteomes" id="UP000383932"/>
    </source>
</evidence>